<reference evidence="1 2" key="1">
    <citation type="submission" date="2021-01" db="EMBL/GenBank/DDBJ databases">
        <title>WGS of actinomycetes isolated from Thailand.</title>
        <authorList>
            <person name="Thawai C."/>
        </authorList>
    </citation>
    <scope>NUCLEOTIDE SEQUENCE [LARGE SCALE GENOMIC DNA]</scope>
    <source>
        <strain evidence="1 2">LPG 2</strain>
    </source>
</reference>
<comment type="caution">
    <text evidence="1">The sequence shown here is derived from an EMBL/GenBank/DDBJ whole genome shotgun (WGS) entry which is preliminary data.</text>
</comment>
<dbReference type="EMBL" id="JAERRJ010000024">
    <property type="protein sequence ID" value="MBL1080126.1"/>
    <property type="molecule type" value="Genomic_DNA"/>
</dbReference>
<dbReference type="RefSeq" id="WP_201958317.1">
    <property type="nucleotide sequence ID" value="NZ_JAERRJ010000024.1"/>
</dbReference>
<gene>
    <name evidence="1" type="ORF">JK358_37605</name>
</gene>
<keyword evidence="2" id="KW-1185">Reference proteome</keyword>
<evidence type="ECO:0000313" key="1">
    <source>
        <dbReference type="EMBL" id="MBL1080126.1"/>
    </source>
</evidence>
<sequence length="233" mass="25229">MQDSGFTCSYCREGARGRLTFAASTIAGGGQGMADRFRTIVDIDAGFAEASALAETVLDWLVATQVVESEPTDRVYFSDSGYPPGTAASRVVEWAADTIAPYSMVTNGLVIHTGREVFGYYREDGFPDAAICPACHTMTPRADSEAGSASEFWKLFEVDGLAGWFAGDDAAGVPCPACGERIRLVEWRWAGHALAFGCLGFTFWNWPPLRPEFLAEFAERLDGHRTIVVAGVF</sequence>
<protein>
    <submittedName>
        <fullName evidence="1">Uncharacterized protein</fullName>
    </submittedName>
</protein>
<dbReference type="Proteomes" id="UP000602198">
    <property type="component" value="Unassembled WGS sequence"/>
</dbReference>
<accession>A0ABS1MHU0</accession>
<proteinExistence type="predicted"/>
<organism evidence="1 2">
    <name type="scientific">Nocardia acididurans</name>
    <dbReference type="NCBI Taxonomy" id="2802282"/>
    <lineage>
        <taxon>Bacteria</taxon>
        <taxon>Bacillati</taxon>
        <taxon>Actinomycetota</taxon>
        <taxon>Actinomycetes</taxon>
        <taxon>Mycobacteriales</taxon>
        <taxon>Nocardiaceae</taxon>
        <taxon>Nocardia</taxon>
    </lineage>
</organism>
<evidence type="ECO:0000313" key="2">
    <source>
        <dbReference type="Proteomes" id="UP000602198"/>
    </source>
</evidence>
<name>A0ABS1MHU0_9NOCA</name>